<dbReference type="STRING" id="953739.SVEN_2119"/>
<dbReference type="RefSeq" id="WP_015033323.1">
    <property type="nucleotide sequence ID" value="NC_018750.1"/>
</dbReference>
<evidence type="ECO:0000313" key="3">
    <source>
        <dbReference type="Proteomes" id="UP000006854"/>
    </source>
</evidence>
<feature type="domain" description="DUF6919" evidence="1">
    <location>
        <begin position="3"/>
        <end position="177"/>
    </location>
</feature>
<evidence type="ECO:0000313" key="2">
    <source>
        <dbReference type="EMBL" id="CCA55405.1"/>
    </source>
</evidence>
<dbReference type="Proteomes" id="UP000006854">
    <property type="component" value="Chromosome"/>
</dbReference>
<sequence length="179" mass="19885">MSNVWRDARTIADLGQNMAGWLEGRISSWPGYDGPFGQEETGGARHLVPTLIALNRAGFVTVASQPGEIGGGYRQRACVEGVVHDHSPLLDRLLALQDQGLTVVRGWPKRQIVLTEDARRPVTTIGGWRMRRNDIHATWRGVGSQALRELKEHGARLHIIDTEWGRDDRLWPALAGAVR</sequence>
<dbReference type="KEGG" id="sve:SVEN_2119"/>
<accession>F2RL16</accession>
<dbReference type="HOGENOM" id="CLU_1502708_0_0_11"/>
<dbReference type="OrthoDB" id="4195350at2"/>
<dbReference type="eggNOG" id="ENOG50347A2">
    <property type="taxonomic scope" value="Bacteria"/>
</dbReference>
<organism evidence="2 3">
    <name type="scientific">Streptomyces venezuelae (strain ATCC 10712 / CBS 650.69 / DSM 40230 / JCM 4526 / NBRC 13096 / PD 04745)</name>
    <dbReference type="NCBI Taxonomy" id="953739"/>
    <lineage>
        <taxon>Bacteria</taxon>
        <taxon>Bacillati</taxon>
        <taxon>Actinomycetota</taxon>
        <taxon>Actinomycetes</taxon>
        <taxon>Kitasatosporales</taxon>
        <taxon>Streptomycetaceae</taxon>
        <taxon>Streptomyces</taxon>
    </lineage>
</organism>
<gene>
    <name evidence="2" type="ordered locus">SVEN_2119</name>
</gene>
<dbReference type="Pfam" id="PF21897">
    <property type="entry name" value="DUF6919"/>
    <property type="match status" value="1"/>
</dbReference>
<reference evidence="2 3" key="1">
    <citation type="journal article" date="2011" name="BMC Genomics">
        <title>Genome-wide analysis of the role of GlnR in Streptomyces venezuelae provides new insights into global nitrogen regulation in actinomycetes.</title>
        <authorList>
            <person name="Pullan S.T."/>
            <person name="Bibb M.J."/>
            <person name="Merrick M."/>
        </authorList>
    </citation>
    <scope>NUCLEOTIDE SEQUENCE [LARGE SCALE GENOMIC DNA]</scope>
    <source>
        <strain evidence="3">ATCC 10712 / CBS 650.69 / DSM 40230 / JCM 4526 / NBRC 13096 / PD 04745</strain>
    </source>
</reference>
<evidence type="ECO:0000259" key="1">
    <source>
        <dbReference type="Pfam" id="PF21897"/>
    </source>
</evidence>
<dbReference type="PATRIC" id="fig|953739.5.peg.4281"/>
<dbReference type="InterPro" id="IPR054212">
    <property type="entry name" value="DUF6919"/>
</dbReference>
<proteinExistence type="predicted"/>
<name>F2RL16_STRVP</name>
<dbReference type="AlphaFoldDB" id="F2RL16"/>
<dbReference type="GeneID" id="51862693"/>
<keyword evidence="3" id="KW-1185">Reference proteome</keyword>
<dbReference type="EMBL" id="FR845719">
    <property type="protein sequence ID" value="CCA55405.1"/>
    <property type="molecule type" value="Genomic_DNA"/>
</dbReference>
<protein>
    <recommendedName>
        <fullName evidence="1">DUF6919 domain-containing protein</fullName>
    </recommendedName>
</protein>